<keyword evidence="2" id="KW-0472">Membrane</keyword>
<dbReference type="RefSeq" id="WP_210041990.1">
    <property type="nucleotide sequence ID" value="NZ_JBHLVU010000073.1"/>
</dbReference>
<proteinExistence type="predicted"/>
<reference evidence="3 4" key="1">
    <citation type="submission" date="2021-07" db="EMBL/GenBank/DDBJ databases">
        <title>Paenibacillus radiodurans sp. nov., isolated from the southeastern edge of Tengger Desert.</title>
        <authorList>
            <person name="Zhang G."/>
        </authorList>
    </citation>
    <scope>NUCLEOTIDE SEQUENCE [LARGE SCALE GENOMIC DNA]</scope>
    <source>
        <strain evidence="3 4">CCM 7311</strain>
    </source>
</reference>
<feature type="transmembrane region" description="Helical" evidence="2">
    <location>
        <begin position="87"/>
        <end position="107"/>
    </location>
</feature>
<dbReference type="Pfam" id="PF11085">
    <property type="entry name" value="YqhR"/>
    <property type="match status" value="1"/>
</dbReference>
<feature type="transmembrane region" description="Helical" evidence="2">
    <location>
        <begin position="119"/>
        <end position="142"/>
    </location>
</feature>
<feature type="compositionally biased region" description="Basic and acidic residues" evidence="1">
    <location>
        <begin position="11"/>
        <end position="30"/>
    </location>
</feature>
<protein>
    <recommendedName>
        <fullName evidence="5">Membrane protein YqhR</fullName>
    </recommendedName>
</protein>
<feature type="region of interest" description="Disordered" evidence="1">
    <location>
        <begin position="1"/>
        <end position="30"/>
    </location>
</feature>
<evidence type="ECO:0000256" key="2">
    <source>
        <dbReference type="SAM" id="Phobius"/>
    </source>
</evidence>
<dbReference type="InterPro" id="IPR024563">
    <property type="entry name" value="YqhR"/>
</dbReference>
<evidence type="ECO:0008006" key="5">
    <source>
        <dbReference type="Google" id="ProtNLM"/>
    </source>
</evidence>
<evidence type="ECO:0000313" key="3">
    <source>
        <dbReference type="EMBL" id="MBW7453817.1"/>
    </source>
</evidence>
<keyword evidence="4" id="KW-1185">Reference proteome</keyword>
<accession>A0ABS7BYT8</accession>
<name>A0ABS7BYT8_9BACL</name>
<keyword evidence="2" id="KW-1133">Transmembrane helix</keyword>
<feature type="transmembrane region" description="Helical" evidence="2">
    <location>
        <begin position="39"/>
        <end position="61"/>
    </location>
</feature>
<comment type="caution">
    <text evidence="3">The sequence shown here is derived from an EMBL/GenBank/DDBJ whole genome shotgun (WGS) entry which is preliminary data.</text>
</comment>
<organism evidence="3 4">
    <name type="scientific">Paenibacillus sepulcri</name>
    <dbReference type="NCBI Taxonomy" id="359917"/>
    <lineage>
        <taxon>Bacteria</taxon>
        <taxon>Bacillati</taxon>
        <taxon>Bacillota</taxon>
        <taxon>Bacilli</taxon>
        <taxon>Bacillales</taxon>
        <taxon>Paenibacillaceae</taxon>
        <taxon>Paenibacillus</taxon>
    </lineage>
</organism>
<feature type="transmembrane region" description="Helical" evidence="2">
    <location>
        <begin position="154"/>
        <end position="173"/>
    </location>
</feature>
<feature type="compositionally biased region" description="Polar residues" evidence="1">
    <location>
        <begin position="1"/>
        <end position="10"/>
    </location>
</feature>
<dbReference type="EMBL" id="JAHZIK010000119">
    <property type="protein sequence ID" value="MBW7453817.1"/>
    <property type="molecule type" value="Genomic_DNA"/>
</dbReference>
<evidence type="ECO:0000313" key="4">
    <source>
        <dbReference type="Proteomes" id="UP001519887"/>
    </source>
</evidence>
<evidence type="ECO:0000256" key="1">
    <source>
        <dbReference type="SAM" id="MobiDB-lite"/>
    </source>
</evidence>
<keyword evidence="2" id="KW-0812">Transmembrane</keyword>
<gene>
    <name evidence="3" type="ORF">K0U00_07185</name>
</gene>
<dbReference type="Proteomes" id="UP001519887">
    <property type="component" value="Unassembled WGS sequence"/>
</dbReference>
<sequence>MPDQSSSSGENEVKTEEVQKRNKDGKRTGDYNGEHRTNAFLYCMMLGFFAGLFWGLTRWMLHLFHFTKVNPAFMADPFFLQSFLKTGWGQLVGLGCFIVFSMAAAMIYKLILGRIRGPWAGLCYGLLWWGILFAWAGPWLLVTPPFMKLGVDSMVSELSVFLLWGLFIGYTIAFEFTDEASREPSNATGKLSKMGS</sequence>